<feature type="coiled-coil region" evidence="1">
    <location>
        <begin position="130"/>
        <end position="164"/>
    </location>
</feature>
<reference evidence="4" key="2">
    <citation type="submission" date="2010-04" db="EMBL/GenBank/DDBJ databases">
        <authorList>
            <person name="Buell R."/>
            <person name="Hamilton J."/>
            <person name="Hostetler J."/>
        </authorList>
    </citation>
    <scope>NUCLEOTIDE SEQUENCE [LARGE SCALE GENOMIC DNA]</scope>
    <source>
        <strain evidence="4">DAOM:BR144</strain>
    </source>
</reference>
<keyword evidence="4" id="KW-1185">Reference proteome</keyword>
<accession>K3WP60</accession>
<dbReference type="Proteomes" id="UP000019132">
    <property type="component" value="Unassembled WGS sequence"/>
</dbReference>
<evidence type="ECO:0000256" key="2">
    <source>
        <dbReference type="SAM" id="MobiDB-lite"/>
    </source>
</evidence>
<sequence length="488" mass="55099">MNADMVTPLLQDWDDEDREMMQFLLLGGSPSGVDYAGDVVPSLPEQQPPQNPKHSKAKLSAMERREKHREVVRRSYHRNKAVLMDLRDTVKKLEEQMKALAVEKRMKGDADGAQQEMPRGDRSITTVATGKEGNQQLEELQRECDALKAQSQALESESTQLRETLKTHQQFIDAVYMASDDTSEEDESGDSDDCFSVDRTKLSSPWSEPTFPETSDEDFSPDKRKKTKFYSSPRPAHAVDVLPRARLSTELWRDIGFKHLSLSTARMLVNEAYQGILNFSLSGQAMSTGARVMGWEDKRLMDGSTIKFSLRKKFMGQKANELMTKTWMCLSDPDCADEKFRGLLTLRILQHVNDDTIIALRDTVSPDNSTVFRCVYLLFRVRTRAGFIICSRSINHACVGAGDQVTHTKDGKVIHWVNLFGWFVFDQLGYADHSSSVFHETGAQLEYGGSMNYGDASHLPALAMDTLSIVSRWESFMIPPVFVLPPSF</sequence>
<dbReference type="VEuPathDB" id="FungiDB:PYU1_G006739"/>
<dbReference type="EnsemblProtists" id="PYU1_T006752">
    <property type="protein sequence ID" value="PYU1_T006752"/>
    <property type="gene ID" value="PYU1_G006739"/>
</dbReference>
<dbReference type="EMBL" id="GL376635">
    <property type="status" value="NOT_ANNOTATED_CDS"/>
    <property type="molecule type" value="Genomic_DNA"/>
</dbReference>
<dbReference type="eggNOG" id="ENOG502QXBN">
    <property type="taxonomic scope" value="Eukaryota"/>
</dbReference>
<feature type="compositionally biased region" description="Acidic residues" evidence="2">
    <location>
        <begin position="181"/>
        <end position="195"/>
    </location>
</feature>
<keyword evidence="1" id="KW-0175">Coiled coil</keyword>
<dbReference type="HOGENOM" id="CLU_034610_0_1_1"/>
<dbReference type="OMA" id="RCVYLLF"/>
<evidence type="ECO:0000313" key="3">
    <source>
        <dbReference type="EnsemblProtists" id="PYU1_T006752"/>
    </source>
</evidence>
<reference evidence="3" key="3">
    <citation type="submission" date="2015-02" db="UniProtKB">
        <authorList>
            <consortium name="EnsemblProtists"/>
        </authorList>
    </citation>
    <scope>IDENTIFICATION</scope>
    <source>
        <strain evidence="3">DAOM BR144</strain>
    </source>
</reference>
<proteinExistence type="predicted"/>
<dbReference type="AlphaFoldDB" id="K3WP60"/>
<dbReference type="InParanoid" id="K3WP60"/>
<reference evidence="4" key="1">
    <citation type="journal article" date="2010" name="Genome Biol.">
        <title>Genome sequence of the necrotrophic plant pathogen Pythium ultimum reveals original pathogenicity mechanisms and effector repertoire.</title>
        <authorList>
            <person name="Levesque C.A."/>
            <person name="Brouwer H."/>
            <person name="Cano L."/>
            <person name="Hamilton J.P."/>
            <person name="Holt C."/>
            <person name="Huitema E."/>
            <person name="Raffaele S."/>
            <person name="Robideau G.P."/>
            <person name="Thines M."/>
            <person name="Win J."/>
            <person name="Zerillo M.M."/>
            <person name="Beakes G.W."/>
            <person name="Boore J.L."/>
            <person name="Busam D."/>
            <person name="Dumas B."/>
            <person name="Ferriera S."/>
            <person name="Fuerstenberg S.I."/>
            <person name="Gachon C.M."/>
            <person name="Gaulin E."/>
            <person name="Govers F."/>
            <person name="Grenville-Briggs L."/>
            <person name="Horner N."/>
            <person name="Hostetler J."/>
            <person name="Jiang R.H."/>
            <person name="Johnson J."/>
            <person name="Krajaejun T."/>
            <person name="Lin H."/>
            <person name="Meijer H.J."/>
            <person name="Moore B."/>
            <person name="Morris P."/>
            <person name="Phuntmart V."/>
            <person name="Puiu D."/>
            <person name="Shetty J."/>
            <person name="Stajich J.E."/>
            <person name="Tripathy S."/>
            <person name="Wawra S."/>
            <person name="van West P."/>
            <person name="Whitty B.R."/>
            <person name="Coutinho P.M."/>
            <person name="Henrissat B."/>
            <person name="Martin F."/>
            <person name="Thomas P.D."/>
            <person name="Tyler B.M."/>
            <person name="De Vries R.P."/>
            <person name="Kamoun S."/>
            <person name="Yandell M."/>
            <person name="Tisserat N."/>
            <person name="Buell C.R."/>
        </authorList>
    </citation>
    <scope>NUCLEOTIDE SEQUENCE</scope>
    <source>
        <strain evidence="4">DAOM:BR144</strain>
    </source>
</reference>
<organism evidence="3 4">
    <name type="scientific">Globisporangium ultimum (strain ATCC 200006 / CBS 805.95 / DAOM BR144)</name>
    <name type="common">Pythium ultimum</name>
    <dbReference type="NCBI Taxonomy" id="431595"/>
    <lineage>
        <taxon>Eukaryota</taxon>
        <taxon>Sar</taxon>
        <taxon>Stramenopiles</taxon>
        <taxon>Oomycota</taxon>
        <taxon>Peronosporomycetes</taxon>
        <taxon>Pythiales</taxon>
        <taxon>Pythiaceae</taxon>
        <taxon>Globisporangium</taxon>
    </lineage>
</organism>
<protein>
    <recommendedName>
        <fullName evidence="5">BZIP domain-containing protein</fullName>
    </recommendedName>
</protein>
<feature type="region of interest" description="Disordered" evidence="2">
    <location>
        <begin position="179"/>
        <end position="230"/>
    </location>
</feature>
<evidence type="ECO:0000256" key="1">
    <source>
        <dbReference type="SAM" id="Coils"/>
    </source>
</evidence>
<feature type="coiled-coil region" evidence="1">
    <location>
        <begin position="76"/>
        <end position="103"/>
    </location>
</feature>
<name>K3WP60_GLOUD</name>
<evidence type="ECO:0000313" key="4">
    <source>
        <dbReference type="Proteomes" id="UP000019132"/>
    </source>
</evidence>
<evidence type="ECO:0008006" key="5">
    <source>
        <dbReference type="Google" id="ProtNLM"/>
    </source>
</evidence>
<feature type="region of interest" description="Disordered" evidence="2">
    <location>
        <begin position="38"/>
        <end position="68"/>
    </location>
</feature>